<dbReference type="Proteomes" id="UP000247702">
    <property type="component" value="Unassembled WGS sequence"/>
</dbReference>
<dbReference type="SUPFAM" id="SSF47095">
    <property type="entry name" value="HMG-box"/>
    <property type="match status" value="1"/>
</dbReference>
<dbReference type="EMBL" id="BEXD01004015">
    <property type="protein sequence ID" value="GBC05559.1"/>
    <property type="molecule type" value="Genomic_DNA"/>
</dbReference>
<comment type="caution">
    <text evidence="3">The sequence shown here is derived from an EMBL/GenBank/DDBJ whole genome shotgun (WGS) entry which is preliminary data.</text>
</comment>
<evidence type="ECO:0000313" key="4">
    <source>
        <dbReference type="EMBL" id="GES83133.1"/>
    </source>
</evidence>
<reference evidence="3 5" key="1">
    <citation type="submission" date="2017-11" db="EMBL/GenBank/DDBJ databases">
        <title>The genome of Rhizophagus clarus HR1 reveals common genetic basis of auxotrophy among arbuscular mycorrhizal fungi.</title>
        <authorList>
            <person name="Kobayashi Y."/>
        </authorList>
    </citation>
    <scope>NUCLEOTIDE SEQUENCE [LARGE SCALE GENOMIC DNA]</scope>
    <source>
        <strain evidence="3 5">HR1</strain>
    </source>
</reference>
<evidence type="ECO:0000313" key="3">
    <source>
        <dbReference type="EMBL" id="GBC05559.1"/>
    </source>
</evidence>
<sequence>MTVGNANIPIIFVHEVAGTDKQTTSRNKAARKKILDNNQPQIKLPFPPRIDIKELIKPNKNGVKSKAPNCFMIYRQCYVREMRSQKFSYAMTDISGIISESWKREPSNVVQHYKDLAQKANKVHKEIYGTVPAPPKKNITKKEKKPSPKSRKEKNESDTQIPQTPTDDIVITDYSCFQPEFSLYSSHFPYFDDFFPFYNPFNEFFDFNNNEI</sequence>
<feature type="region of interest" description="Disordered" evidence="1">
    <location>
        <begin position="130"/>
        <end position="165"/>
    </location>
</feature>
<gene>
    <name evidence="4" type="ORF">RCL2_001029700</name>
    <name evidence="3" type="ORF">RclHR1_00630006</name>
</gene>
<protein>
    <recommendedName>
        <fullName evidence="2">HMG box domain-containing protein</fullName>
    </recommendedName>
</protein>
<dbReference type="OrthoDB" id="6247875at2759"/>
<evidence type="ECO:0000313" key="5">
    <source>
        <dbReference type="Proteomes" id="UP000247702"/>
    </source>
</evidence>
<feature type="compositionally biased region" description="Basic residues" evidence="1">
    <location>
        <begin position="138"/>
        <end position="152"/>
    </location>
</feature>
<dbReference type="AlphaFoldDB" id="A0A2Z6SIF7"/>
<accession>A0A2Z6SIF7</accession>
<dbReference type="Proteomes" id="UP000615446">
    <property type="component" value="Unassembled WGS sequence"/>
</dbReference>
<dbReference type="Gene3D" id="1.10.30.10">
    <property type="entry name" value="High mobility group box domain"/>
    <property type="match status" value="1"/>
</dbReference>
<proteinExistence type="predicted"/>
<reference evidence="4" key="2">
    <citation type="submission" date="2019-10" db="EMBL/GenBank/DDBJ databases">
        <title>Conservation and host-specific expression of non-tandemly repeated heterogenous ribosome RNA gene in arbuscular mycorrhizal fungi.</title>
        <authorList>
            <person name="Maeda T."/>
            <person name="Kobayashi Y."/>
            <person name="Nakagawa T."/>
            <person name="Ezawa T."/>
            <person name="Yamaguchi K."/>
            <person name="Bino T."/>
            <person name="Nishimoto Y."/>
            <person name="Shigenobu S."/>
            <person name="Kawaguchi M."/>
        </authorList>
    </citation>
    <scope>NUCLEOTIDE SEQUENCE</scope>
    <source>
        <strain evidence="4">HR1</strain>
    </source>
</reference>
<dbReference type="InterPro" id="IPR036910">
    <property type="entry name" value="HMG_box_dom_sf"/>
</dbReference>
<feature type="domain" description="HMG box" evidence="2">
    <location>
        <begin position="63"/>
        <end position="133"/>
    </location>
</feature>
<evidence type="ECO:0000259" key="2">
    <source>
        <dbReference type="SMART" id="SM00398"/>
    </source>
</evidence>
<evidence type="ECO:0000256" key="1">
    <source>
        <dbReference type="SAM" id="MobiDB-lite"/>
    </source>
</evidence>
<organism evidence="3 5">
    <name type="scientific">Rhizophagus clarus</name>
    <dbReference type="NCBI Taxonomy" id="94130"/>
    <lineage>
        <taxon>Eukaryota</taxon>
        <taxon>Fungi</taxon>
        <taxon>Fungi incertae sedis</taxon>
        <taxon>Mucoromycota</taxon>
        <taxon>Glomeromycotina</taxon>
        <taxon>Glomeromycetes</taxon>
        <taxon>Glomerales</taxon>
        <taxon>Glomeraceae</taxon>
        <taxon>Rhizophagus</taxon>
    </lineage>
</organism>
<keyword evidence="5" id="KW-1185">Reference proteome</keyword>
<dbReference type="EMBL" id="BLAL01000066">
    <property type="protein sequence ID" value="GES83133.1"/>
    <property type="molecule type" value="Genomic_DNA"/>
</dbReference>
<dbReference type="SMART" id="SM00398">
    <property type="entry name" value="HMG"/>
    <property type="match status" value="1"/>
</dbReference>
<name>A0A2Z6SIF7_9GLOM</name>
<dbReference type="Pfam" id="PF00505">
    <property type="entry name" value="HMG_box"/>
    <property type="match status" value="1"/>
</dbReference>
<dbReference type="InterPro" id="IPR009071">
    <property type="entry name" value="HMG_box_dom"/>
</dbReference>